<dbReference type="EMBL" id="DS999641">
    <property type="protein sequence ID" value="EFE72299.2"/>
    <property type="molecule type" value="Genomic_DNA"/>
</dbReference>
<evidence type="ECO:0000313" key="3">
    <source>
        <dbReference type="Proteomes" id="UP000003824"/>
    </source>
</evidence>
<reference evidence="3" key="1">
    <citation type="submission" date="2008-12" db="EMBL/GenBank/DDBJ databases">
        <title>Annotation of Streptomyces ghanaensis ATCC 14672.</title>
        <authorList>
            <consortium name="The Broad Institute Genome Sequencing Platform"/>
            <consortium name="Broad Institute Microbial Sequencing Center"/>
            <person name="Fischbach M."/>
            <person name="Ward D."/>
            <person name="Young S."/>
            <person name="Kodira C.D."/>
            <person name="Zeng Q."/>
            <person name="Koehrsen M."/>
            <person name="Godfrey P."/>
            <person name="Alvarado L."/>
            <person name="Berlin A.M."/>
            <person name="Borenstein D."/>
            <person name="Chen Z."/>
            <person name="Engels R."/>
            <person name="Freedman E."/>
            <person name="Gellesch M."/>
            <person name="Goldberg J."/>
            <person name="Griggs A."/>
            <person name="Gujja S."/>
            <person name="Heiman D.I."/>
            <person name="Hepburn T.A."/>
            <person name="Howarth C."/>
            <person name="Jen D."/>
            <person name="Larson L."/>
            <person name="Lewis B."/>
            <person name="Mehta T."/>
            <person name="Park D."/>
            <person name="Pearson M."/>
            <person name="Roberts A."/>
            <person name="Saif S."/>
            <person name="Shea T.D."/>
            <person name="Shenoy N."/>
            <person name="Sisk P."/>
            <person name="Stolte C."/>
            <person name="Sykes S.N."/>
            <person name="Walk T."/>
            <person name="White J."/>
            <person name="Yandava C."/>
            <person name="Straight P."/>
            <person name="Clardy J."/>
            <person name="Hung D."/>
            <person name="Kolter R."/>
            <person name="Mekalanos J."/>
            <person name="Walker S."/>
            <person name="Walsh C.T."/>
            <person name="Wieland B.L.C."/>
            <person name="Ilzarbe M."/>
            <person name="Galagan J."/>
            <person name="Nusbaum C."/>
            <person name="Birren B."/>
        </authorList>
    </citation>
    <scope>NUCLEOTIDE SEQUENCE [LARGE SCALE GENOMIC DNA]</scope>
    <source>
        <strain evidence="3">ATCC 14672 / DSM 40746 / JCM 4963 / KCTC 9882 / NRRL B-12104 / FH 1290</strain>
    </source>
</reference>
<gene>
    <name evidence="2" type="ORF">SSFG_07534</name>
</gene>
<feature type="signal peptide" evidence="1">
    <location>
        <begin position="1"/>
        <end position="35"/>
    </location>
</feature>
<dbReference type="Proteomes" id="UP000003824">
    <property type="component" value="Unassembled WGS sequence"/>
</dbReference>
<dbReference type="AlphaFoldDB" id="D5ZP18"/>
<name>D5ZP18_STRV1</name>
<protein>
    <submittedName>
        <fullName evidence="2">Predicted protein</fullName>
    </submittedName>
</protein>
<dbReference type="eggNOG" id="ENOG50325E1">
    <property type="taxonomic scope" value="Bacteria"/>
</dbReference>
<accession>D5ZP18</accession>
<organism evidence="2 3">
    <name type="scientific">Streptomyces viridosporus (strain ATCC 14672 / DSM 40746 / JCM 4963 / KCTC 9882 / NRRL B-12104 / FH 1290)</name>
    <name type="common">Streptomyces ghanaensis</name>
    <dbReference type="NCBI Taxonomy" id="566461"/>
    <lineage>
        <taxon>Bacteria</taxon>
        <taxon>Bacillati</taxon>
        <taxon>Actinomycetota</taxon>
        <taxon>Actinomycetes</taxon>
        <taxon>Kitasatosporales</taxon>
        <taxon>Streptomycetaceae</taxon>
        <taxon>Streptomyces</taxon>
    </lineage>
</organism>
<dbReference type="PROSITE" id="PS51257">
    <property type="entry name" value="PROKAR_LIPOPROTEIN"/>
    <property type="match status" value="1"/>
</dbReference>
<feature type="chain" id="PRO_5003080207" evidence="1">
    <location>
        <begin position="36"/>
        <end position="153"/>
    </location>
</feature>
<proteinExistence type="predicted"/>
<keyword evidence="1" id="KW-0732">Signal</keyword>
<evidence type="ECO:0000256" key="1">
    <source>
        <dbReference type="SAM" id="SignalP"/>
    </source>
</evidence>
<evidence type="ECO:0000313" key="2">
    <source>
        <dbReference type="EMBL" id="EFE72299.2"/>
    </source>
</evidence>
<sequence>MSLTFKRPRRMATLTVAGMLTACLLQLGSASIASASTPPAGPTAKAVSQGIIQPPTTEQNFAIYWNGAFAEYIAEVSVSGNTLTVSRYPGAYSIIDRWMAGSAPALTLNIGLLDRAQNKVKTYSFYTPILAKVDIARNGQQTLTIKFLQQSSS</sequence>